<evidence type="ECO:0008006" key="5">
    <source>
        <dbReference type="Google" id="ProtNLM"/>
    </source>
</evidence>
<evidence type="ECO:0000313" key="4">
    <source>
        <dbReference type="Proteomes" id="UP000681315"/>
    </source>
</evidence>
<keyword evidence="1" id="KW-0175">Coiled coil</keyword>
<sequence length="237" mass="27067">MRKMTFLAVLFFVLFSCNNEKKGSSETKSDNKSEKVSNKSDGKSYDCLKDYKDDYEALLTKDEMTSVHPINDKAKVELRSGSYGEHIYRWNSNRPSFTMEVSNMKMDVPDQNTIGIKNLSFYSDKTDLKSAIGTFDMGYKQLSDKELEQIQKNLEKAEDEVKKTGEDLMKVRSKMNWDAVEGLGSSAWYKWSDQWGGELVVLAGRANFTILIKISDDPDENRELAKKLAEKVIAKCK</sequence>
<proteinExistence type="predicted"/>
<feature type="coiled-coil region" evidence="1">
    <location>
        <begin position="140"/>
        <end position="174"/>
    </location>
</feature>
<dbReference type="Proteomes" id="UP000681315">
    <property type="component" value="Unassembled WGS sequence"/>
</dbReference>
<comment type="caution">
    <text evidence="3">The sequence shown here is derived from an EMBL/GenBank/DDBJ whole genome shotgun (WGS) entry which is preliminary data.</text>
</comment>
<organism evidence="3 4">
    <name type="scientific">Gelidibacter pelagius</name>
    <dbReference type="NCBI Taxonomy" id="2819985"/>
    <lineage>
        <taxon>Bacteria</taxon>
        <taxon>Pseudomonadati</taxon>
        <taxon>Bacteroidota</taxon>
        <taxon>Flavobacteriia</taxon>
        <taxon>Flavobacteriales</taxon>
        <taxon>Flavobacteriaceae</taxon>
        <taxon>Gelidibacter</taxon>
    </lineage>
</organism>
<evidence type="ECO:0000256" key="2">
    <source>
        <dbReference type="SAM" id="MobiDB-lite"/>
    </source>
</evidence>
<dbReference type="RefSeq" id="WP_208235038.1">
    <property type="nucleotide sequence ID" value="NZ_JAGEVG010000025.1"/>
</dbReference>
<feature type="region of interest" description="Disordered" evidence="2">
    <location>
        <begin position="21"/>
        <end position="41"/>
    </location>
</feature>
<evidence type="ECO:0000313" key="3">
    <source>
        <dbReference type="EMBL" id="MBO3099930.1"/>
    </source>
</evidence>
<keyword evidence="4" id="KW-1185">Reference proteome</keyword>
<protein>
    <recommendedName>
        <fullName evidence="5">Lipoprotein</fullName>
    </recommendedName>
</protein>
<reference evidence="3 4" key="1">
    <citation type="submission" date="2021-03" db="EMBL/GenBank/DDBJ databases">
        <title>Gelidibacter sp. nov., isolated from costal sediment.</title>
        <authorList>
            <person name="Lun K.-Y."/>
        </authorList>
    </citation>
    <scope>NUCLEOTIDE SEQUENCE [LARGE SCALE GENOMIC DNA]</scope>
    <source>
        <strain evidence="3 4">DF109</strain>
    </source>
</reference>
<name>A0ABS3SW28_9FLAO</name>
<accession>A0ABS3SW28</accession>
<dbReference type="PROSITE" id="PS51257">
    <property type="entry name" value="PROKAR_LIPOPROTEIN"/>
    <property type="match status" value="1"/>
</dbReference>
<evidence type="ECO:0000256" key="1">
    <source>
        <dbReference type="SAM" id="Coils"/>
    </source>
</evidence>
<gene>
    <name evidence="3" type="ORF">J4051_16790</name>
</gene>
<dbReference type="EMBL" id="JAGEVG010000025">
    <property type="protein sequence ID" value="MBO3099930.1"/>
    <property type="molecule type" value="Genomic_DNA"/>
</dbReference>